<dbReference type="EMBL" id="CP133619">
    <property type="protein sequence ID" value="WMV41677.1"/>
    <property type="molecule type" value="Genomic_DNA"/>
</dbReference>
<reference evidence="1" key="1">
    <citation type="submission" date="2023-08" db="EMBL/GenBank/DDBJ databases">
        <title>A de novo genome assembly of Solanum verrucosum Schlechtendal, a Mexican diploid species geographically isolated from the other diploid A-genome species in potato relatives.</title>
        <authorList>
            <person name="Hosaka K."/>
        </authorList>
    </citation>
    <scope>NUCLEOTIDE SEQUENCE</scope>
    <source>
        <tissue evidence="1">Young leaves</tissue>
    </source>
</reference>
<keyword evidence="2" id="KW-1185">Reference proteome</keyword>
<proteinExistence type="predicted"/>
<gene>
    <name evidence="1" type="ORF">MTR67_035062</name>
</gene>
<evidence type="ECO:0000313" key="1">
    <source>
        <dbReference type="EMBL" id="WMV41677.1"/>
    </source>
</evidence>
<sequence length="28" mass="3208">MVTSKGSSADTREYKEEEVPTMLKMLFV</sequence>
<accession>A0AAF0U985</accession>
<dbReference type="AlphaFoldDB" id="A0AAF0U985"/>
<evidence type="ECO:0000313" key="2">
    <source>
        <dbReference type="Proteomes" id="UP001234989"/>
    </source>
</evidence>
<dbReference type="Proteomes" id="UP001234989">
    <property type="component" value="Chromosome 8"/>
</dbReference>
<organism evidence="1 2">
    <name type="scientific">Solanum verrucosum</name>
    <dbReference type="NCBI Taxonomy" id="315347"/>
    <lineage>
        <taxon>Eukaryota</taxon>
        <taxon>Viridiplantae</taxon>
        <taxon>Streptophyta</taxon>
        <taxon>Embryophyta</taxon>
        <taxon>Tracheophyta</taxon>
        <taxon>Spermatophyta</taxon>
        <taxon>Magnoliopsida</taxon>
        <taxon>eudicotyledons</taxon>
        <taxon>Gunneridae</taxon>
        <taxon>Pentapetalae</taxon>
        <taxon>asterids</taxon>
        <taxon>lamiids</taxon>
        <taxon>Solanales</taxon>
        <taxon>Solanaceae</taxon>
        <taxon>Solanoideae</taxon>
        <taxon>Solaneae</taxon>
        <taxon>Solanum</taxon>
    </lineage>
</organism>
<protein>
    <submittedName>
        <fullName evidence="1">Uncharacterized protein</fullName>
    </submittedName>
</protein>
<name>A0AAF0U985_SOLVR</name>